<reference evidence="3 4" key="1">
    <citation type="journal article" date="2012" name="PLoS ONE">
        <title>The purine-utilizing bacterium Clostridium acidurici 9a: a genome-guided metabolic reconsideration.</title>
        <authorList>
            <person name="Hartwich K."/>
            <person name="Poehlein A."/>
            <person name="Daniel R."/>
        </authorList>
    </citation>
    <scope>NUCLEOTIDE SEQUENCE [LARGE SCALE GENOMIC DNA]</scope>
    <source>
        <strain evidence="4">ATCC 7906 / DSM 604 / BCRC 14475 / CIP 104303 / KCTC 5404 / NCIMB 10678 / 9a</strain>
    </source>
</reference>
<dbReference type="EMBL" id="CP003326">
    <property type="protein sequence ID" value="AFS79535.1"/>
    <property type="molecule type" value="Genomic_DNA"/>
</dbReference>
<dbReference type="InterPro" id="IPR022532">
    <property type="entry name" value="DUF3696"/>
</dbReference>
<dbReference type="PANTHER" id="PTHR43581">
    <property type="entry name" value="ATP/GTP PHOSPHATASE"/>
    <property type="match status" value="1"/>
</dbReference>
<dbReference type="InterPro" id="IPR051396">
    <property type="entry name" value="Bact_Antivir_Def_Nuclease"/>
</dbReference>
<evidence type="ECO:0000313" key="4">
    <source>
        <dbReference type="Proteomes" id="UP000006094"/>
    </source>
</evidence>
<dbReference type="PANTHER" id="PTHR43581:SF4">
    <property type="entry name" value="ATP_GTP PHOSPHATASE"/>
    <property type="match status" value="1"/>
</dbReference>
<evidence type="ECO:0008006" key="5">
    <source>
        <dbReference type="Google" id="ProtNLM"/>
    </source>
</evidence>
<gene>
    <name evidence="3" type="ordered locus">Curi_c25400</name>
</gene>
<dbReference type="SUPFAM" id="SSF52540">
    <property type="entry name" value="P-loop containing nucleoside triphosphate hydrolases"/>
    <property type="match status" value="1"/>
</dbReference>
<name>K0B3S1_GOTA9</name>
<dbReference type="eggNOG" id="COG4938">
    <property type="taxonomic scope" value="Bacteria"/>
</dbReference>
<organism evidence="3 4">
    <name type="scientific">Gottschalkia acidurici (strain ATCC 7906 / DSM 604 / BCRC 14475 / CIP 104303 / KCTC 5404 / NCIMB 10678 / 9a)</name>
    <name type="common">Clostridium acidurici</name>
    <dbReference type="NCBI Taxonomy" id="1128398"/>
    <lineage>
        <taxon>Bacteria</taxon>
        <taxon>Bacillati</taxon>
        <taxon>Bacillota</taxon>
        <taxon>Tissierellia</taxon>
        <taxon>Tissierellales</taxon>
        <taxon>Gottschalkiaceae</taxon>
        <taxon>Gottschalkia</taxon>
    </lineage>
</organism>
<keyword evidence="4" id="KW-1185">Reference proteome</keyword>
<dbReference type="Pfam" id="PF12476">
    <property type="entry name" value="DUF3696"/>
    <property type="match status" value="1"/>
</dbReference>
<dbReference type="Proteomes" id="UP000006094">
    <property type="component" value="Chromosome"/>
</dbReference>
<evidence type="ECO:0000259" key="1">
    <source>
        <dbReference type="Pfam" id="PF12476"/>
    </source>
</evidence>
<protein>
    <recommendedName>
        <fullName evidence="5">AAA domain-containing protein</fullName>
    </recommendedName>
</protein>
<dbReference type="OrthoDB" id="308933at2"/>
<dbReference type="InterPro" id="IPR041685">
    <property type="entry name" value="AAA_GajA/Old/RecF-like"/>
</dbReference>
<evidence type="ECO:0000259" key="2">
    <source>
        <dbReference type="Pfam" id="PF13175"/>
    </source>
</evidence>
<dbReference type="KEGG" id="cad:Curi_c25400"/>
<feature type="domain" description="Endonuclease GajA/Old nuclease/RecF-like AAA" evidence="2">
    <location>
        <begin position="1"/>
        <end position="387"/>
    </location>
</feature>
<dbReference type="RefSeq" id="WP_014968669.1">
    <property type="nucleotide sequence ID" value="NC_018664.1"/>
</dbReference>
<feature type="domain" description="DUF3696" evidence="1">
    <location>
        <begin position="399"/>
        <end position="439"/>
    </location>
</feature>
<proteinExistence type="predicted"/>
<dbReference type="HOGENOM" id="CLU_032548_1_1_9"/>
<dbReference type="PIRSF" id="PIRSF034888">
    <property type="entry name" value="P-loop_UCP034888"/>
    <property type="match status" value="1"/>
</dbReference>
<dbReference type="AlphaFoldDB" id="K0B3S1"/>
<dbReference type="InterPro" id="IPR014592">
    <property type="entry name" value="P-loop_UCP034888"/>
</dbReference>
<accession>K0B3S1</accession>
<sequence>MIKSIKVKNFKSFKKSGQIDIKKINILVGPNSSGKSSFIQGLLLLKNAIQCKMEDPTLGIDGESITYKALVYDNDVDNKIQYKIGFDESEQKTESIEVNILKDFLENIDESDIIKIAEKYREIKIKDMSFTLKIVDDITLSIDAFEVNTTDDINVKVSKDKENYTLKLNDNIIDNIEAIYPCKFYFKIKKEKLHELSNSSLENIILVYYILDKLEQNLNRLGEKFLYLESLRSDFHRIEYVSNERKTRTVGSRGQDTLLTLLDIDRKCDVDIEIKEKKENINYWLDEFELGDNIEAREVDEDKYSIMIRNKHLGIYNNILDVGIGTAQLLPIIIESVNSQKESIVIIEEPETHIHPNAQAKLADLFVDCAKKDNKKFLIETHSIFLVTQLQILVASGKISPDDIGIYYFTQDQDGTKIMKMEIAENGQFEEDWPSGFFDVHYELGRKLFEFM</sequence>
<dbReference type="STRING" id="1128398.Curi_c25400"/>
<dbReference type="Gene3D" id="3.40.50.300">
    <property type="entry name" value="P-loop containing nucleotide triphosphate hydrolases"/>
    <property type="match status" value="1"/>
</dbReference>
<dbReference type="Pfam" id="PF13175">
    <property type="entry name" value="AAA_15"/>
    <property type="match status" value="1"/>
</dbReference>
<evidence type="ECO:0000313" key="3">
    <source>
        <dbReference type="EMBL" id="AFS79535.1"/>
    </source>
</evidence>
<dbReference type="InterPro" id="IPR027417">
    <property type="entry name" value="P-loop_NTPase"/>
</dbReference>